<name>A0A097AP31_THEKI</name>
<feature type="transmembrane region" description="Helical" evidence="1">
    <location>
        <begin position="119"/>
        <end position="138"/>
    </location>
</feature>
<reference evidence="3" key="1">
    <citation type="journal article" date="2015" name="Genome Announc.">
        <title>Whole-Genome Sequences of 80 Environmental and Clinical Isolates of Burkholderia pseudomallei.</title>
        <authorList>
            <person name="Johnson S.L."/>
            <person name="Baker A.L."/>
            <person name="Chain P.S."/>
            <person name="Currie B.J."/>
            <person name="Daligault H.E."/>
            <person name="Davenport K.W."/>
            <person name="Davis C.B."/>
            <person name="Inglis T.J."/>
            <person name="Kaestli M."/>
            <person name="Koren S."/>
            <person name="Mayo M."/>
            <person name="Merritt A.J."/>
            <person name="Price E.P."/>
            <person name="Sarovich D.S."/>
            <person name="Warner J."/>
            <person name="Rosovitz M.J."/>
        </authorList>
    </citation>
    <scope>NUCLEOTIDE SEQUENCE [LARGE SCALE GENOMIC DNA]</scope>
    <source>
        <strain evidence="3">DSM 2030</strain>
    </source>
</reference>
<keyword evidence="1" id="KW-0812">Transmembrane</keyword>
<accession>A0A097AP31</accession>
<feature type="transmembrane region" description="Helical" evidence="1">
    <location>
        <begin position="333"/>
        <end position="353"/>
    </location>
</feature>
<feature type="transmembrane region" description="Helical" evidence="1">
    <location>
        <begin position="431"/>
        <end position="459"/>
    </location>
</feature>
<feature type="transmembrane region" description="Helical" evidence="1">
    <location>
        <begin position="402"/>
        <end position="425"/>
    </location>
</feature>
<proteinExistence type="predicted"/>
<protein>
    <recommendedName>
        <fullName evidence="4">ABC exporter</fullName>
    </recommendedName>
</protein>
<feature type="transmembrane region" description="Helical" evidence="1">
    <location>
        <begin position="185"/>
        <end position="203"/>
    </location>
</feature>
<keyword evidence="1" id="KW-0472">Membrane</keyword>
<feature type="transmembrane region" description="Helical" evidence="1">
    <location>
        <begin position="500"/>
        <end position="524"/>
    </location>
</feature>
<dbReference type="HOGENOM" id="CLU_513803_0_0_9"/>
<dbReference type="KEGG" id="tki:TKV_c03730"/>
<keyword evidence="3" id="KW-1185">Reference proteome</keyword>
<dbReference type="EMBL" id="CP009170">
    <property type="protein sequence ID" value="AIS51577.1"/>
    <property type="molecule type" value="Genomic_DNA"/>
</dbReference>
<dbReference type="Pfam" id="PF16962">
    <property type="entry name" value="ABC_export"/>
    <property type="match status" value="1"/>
</dbReference>
<sequence length="530" mass="60895">MTEIKALLTLDLLRFKNFVKDIIKNPKRIFIYLLQFIWYVFILIPVITNRGKTFNEISTIKFEVFNAVLIAVMLLGVFASLFTSLRQPGIILSPGDIDFLLSSPIRERMIFFWYMVRSIFKNLFIAVLFIIYLPFLSVTMEIFKYSQNLIWGYLGIFTFYLALSPLSFLFYSISMKFNAKEIIKYILWSVLVLVLGSAVYFAYKEQNIYGFIEYFDLKGWDYVPIIGPSKGLILSYFTGNSHNAIIQIILQLVTIGLLVFIGLYFATDYYEEVVTYNEKIRKIREKADKGDLSGTEENIKKKKRKVEVKFSPKGPWAFIWLKMVENKRQIGSIYFNFYNLFLLVISIAFGYFLPKNDSTIIFVLAFMYAYMAWLLSMVSAIGAELNRMYIYIIPGEGIEKLIAVNFVPLLKSFITAILLIVPASIFIKPGLLNTIAAILFIISLSILQNFSYAFLLTFMPSKEDLKVAIPFFKLFGLLFVLIPVGLVSIPLGIATKSMGIGILSASIIMLLEAGMFLLFANYIFERLELK</sequence>
<evidence type="ECO:0008006" key="4">
    <source>
        <dbReference type="Google" id="ProtNLM"/>
    </source>
</evidence>
<dbReference type="eggNOG" id="ENOG5032RG0">
    <property type="taxonomic scope" value="Bacteria"/>
</dbReference>
<keyword evidence="1" id="KW-1133">Transmembrane helix</keyword>
<dbReference type="Proteomes" id="UP000029669">
    <property type="component" value="Chromosome"/>
</dbReference>
<organism evidence="2 3">
    <name type="scientific">Thermoanaerobacter kivui</name>
    <name type="common">Acetogenium kivui</name>
    <dbReference type="NCBI Taxonomy" id="2325"/>
    <lineage>
        <taxon>Bacteria</taxon>
        <taxon>Bacillati</taxon>
        <taxon>Bacillota</taxon>
        <taxon>Clostridia</taxon>
        <taxon>Thermoanaerobacterales</taxon>
        <taxon>Thermoanaerobacteraceae</taxon>
        <taxon>Thermoanaerobacter</taxon>
    </lineage>
</organism>
<dbReference type="InterPro" id="IPR031584">
    <property type="entry name" value="Put_ABC_export"/>
</dbReference>
<feature type="transmembrane region" description="Helical" evidence="1">
    <location>
        <begin position="359"/>
        <end position="381"/>
    </location>
</feature>
<evidence type="ECO:0000313" key="3">
    <source>
        <dbReference type="Proteomes" id="UP000029669"/>
    </source>
</evidence>
<dbReference type="OrthoDB" id="1719060at2"/>
<gene>
    <name evidence="2" type="ORF">TKV_c03730</name>
</gene>
<dbReference type="STRING" id="2325.TKV_c03730"/>
<evidence type="ECO:0000313" key="2">
    <source>
        <dbReference type="EMBL" id="AIS51577.1"/>
    </source>
</evidence>
<feature type="transmembrane region" description="Helical" evidence="1">
    <location>
        <begin position="29"/>
        <end position="47"/>
    </location>
</feature>
<feature type="transmembrane region" description="Helical" evidence="1">
    <location>
        <begin position="471"/>
        <end position="494"/>
    </location>
</feature>
<feature type="transmembrane region" description="Helical" evidence="1">
    <location>
        <begin position="150"/>
        <end position="173"/>
    </location>
</feature>
<feature type="transmembrane region" description="Helical" evidence="1">
    <location>
        <begin position="67"/>
        <end position="85"/>
    </location>
</feature>
<evidence type="ECO:0000256" key="1">
    <source>
        <dbReference type="SAM" id="Phobius"/>
    </source>
</evidence>
<feature type="transmembrane region" description="Helical" evidence="1">
    <location>
        <begin position="244"/>
        <end position="266"/>
    </location>
</feature>
<dbReference type="RefSeq" id="WP_049684523.1">
    <property type="nucleotide sequence ID" value="NZ_CP009170.1"/>
</dbReference>
<dbReference type="AlphaFoldDB" id="A0A097AP31"/>